<dbReference type="GO" id="GO:0004668">
    <property type="term" value="F:protein-arginine deiminase activity"/>
    <property type="evidence" value="ECO:0007669"/>
    <property type="project" value="InterPro"/>
</dbReference>
<dbReference type="OrthoDB" id="9808013at2"/>
<keyword evidence="3" id="KW-1185">Reference proteome</keyword>
<proteinExistence type="predicted"/>
<dbReference type="InterPro" id="IPR007466">
    <property type="entry name" value="Peptidyl-Arg-deiminase_porph"/>
</dbReference>
<evidence type="ECO:0000313" key="2">
    <source>
        <dbReference type="EMBL" id="EGF90960.1"/>
    </source>
</evidence>
<dbReference type="Pfam" id="PF04371">
    <property type="entry name" value="PAD_porph"/>
    <property type="match status" value="1"/>
</dbReference>
<accession>F4QNQ2</accession>
<evidence type="ECO:0000313" key="3">
    <source>
        <dbReference type="Proteomes" id="UP000006512"/>
    </source>
</evidence>
<reference evidence="3" key="1">
    <citation type="submission" date="2011-03" db="EMBL/GenBank/DDBJ databases">
        <title>Draft genome sequence of Brevundimonas diminuta.</title>
        <authorList>
            <person name="Brown P.J.B."/>
            <person name="Buechlein A."/>
            <person name="Hemmerich C."/>
            <person name="Brun Y.V."/>
        </authorList>
    </citation>
    <scope>NUCLEOTIDE SEQUENCE [LARGE SCALE GENOMIC DNA]</scope>
    <source>
        <strain evidence="3">C19</strain>
    </source>
</reference>
<dbReference type="PANTHER" id="PTHR31377">
    <property type="entry name" value="AGMATINE DEIMINASE-RELATED"/>
    <property type="match status" value="1"/>
</dbReference>
<dbReference type="GO" id="GO:0047632">
    <property type="term" value="F:agmatine deiminase activity"/>
    <property type="evidence" value="ECO:0007669"/>
    <property type="project" value="UniProtKB-EC"/>
</dbReference>
<dbReference type="PANTHER" id="PTHR31377:SF0">
    <property type="entry name" value="AGMATINE DEIMINASE-RELATED"/>
    <property type="match status" value="1"/>
</dbReference>
<dbReference type="HOGENOM" id="CLU_037682_0_0_5"/>
<dbReference type="RefSeq" id="WP_006273143.1">
    <property type="nucleotide sequence ID" value="NZ_GL883078.1"/>
</dbReference>
<organism evidence="2 3">
    <name type="scientific">Asticcacaulis biprosthecium C19</name>
    <dbReference type="NCBI Taxonomy" id="715226"/>
    <lineage>
        <taxon>Bacteria</taxon>
        <taxon>Pseudomonadati</taxon>
        <taxon>Pseudomonadota</taxon>
        <taxon>Alphaproteobacteria</taxon>
        <taxon>Caulobacterales</taxon>
        <taxon>Caulobacteraceae</taxon>
        <taxon>Asticcacaulis</taxon>
    </lineage>
</organism>
<dbReference type="SUPFAM" id="SSF55909">
    <property type="entry name" value="Pentein"/>
    <property type="match status" value="1"/>
</dbReference>
<dbReference type="EC" id="3.5.3.12" evidence="2"/>
<dbReference type="Proteomes" id="UP000006512">
    <property type="component" value="Unassembled WGS sequence"/>
</dbReference>
<dbReference type="GO" id="GO:0009446">
    <property type="term" value="P:putrescine biosynthetic process"/>
    <property type="evidence" value="ECO:0007669"/>
    <property type="project" value="InterPro"/>
</dbReference>
<sequence>MTRIVPAEWEAHKAIWLGFPSHGNLWQEDLIPAQAEVAALARVLAEMGDEHVKLMVMGDEARAAAETLLGDVKKVEIVDGRFGDIWFRDTGPIYVADDADEDDLHQALPVGFQNNGWGGKYHLKFDDEVARQISEADGFASTTEDFILEGGALDHDGRGTVLTTRQCLLNPNRNPGWTQSLAEQALFQSLGVRKVIWLDDGMLNDHTDGHVDNLARFVAPGVVACPVAFGRDDPNADVYDATAKLLSAQTDARGRPIQVVRIPSPGKVTDEDGEIIPASHMNFLIANDCVVVPIYEDRPGELAVEALQSLFPERQVLGLSSRAILTGGGSFHCISQQVPLIKA</sequence>
<dbReference type="AlphaFoldDB" id="F4QNQ2"/>
<name>F4QNQ2_9CAUL</name>
<dbReference type="eggNOG" id="COG2957">
    <property type="taxonomic scope" value="Bacteria"/>
</dbReference>
<gene>
    <name evidence="2" type="ORF">ABI_23720</name>
</gene>
<keyword evidence="1 2" id="KW-0378">Hydrolase</keyword>
<dbReference type="EMBL" id="GL883078">
    <property type="protein sequence ID" value="EGF90960.1"/>
    <property type="molecule type" value="Genomic_DNA"/>
</dbReference>
<dbReference type="STRING" id="715226.ABI_23720"/>
<dbReference type="Gene3D" id="3.75.10.10">
    <property type="entry name" value="L-arginine/glycine Amidinotransferase, Chain A"/>
    <property type="match status" value="1"/>
</dbReference>
<protein>
    <submittedName>
        <fullName evidence="2">Agmatine deiminase</fullName>
        <ecNumber evidence="2">3.5.3.12</ecNumber>
    </submittedName>
</protein>
<evidence type="ECO:0000256" key="1">
    <source>
        <dbReference type="ARBA" id="ARBA00022801"/>
    </source>
</evidence>